<dbReference type="PANTHER" id="PTHR41677">
    <property type="entry name" value="YALI0B19030P"/>
    <property type="match status" value="1"/>
</dbReference>
<sequence length="155" mass="17134">MEELGATCPEQISEIGVSEPFPLFTDEAVEIMRAEILRKEVFDSSGRISHNSTTGKDCTLRGYAKTMAPFSYAAWTHPDTIAAVSAMAGVELVPIMDYEIGHVNIAMKSEDAAANELVSSKRRSSMTKKNDDVPAVVNWHNDSYPVKLLFCKEEF</sequence>
<dbReference type="AlphaFoldDB" id="A0A9W6T3G0"/>
<keyword evidence="2" id="KW-1185">Reference proteome</keyword>
<dbReference type="PANTHER" id="PTHR41677:SF1">
    <property type="entry name" value="FE2OG DIOXYGENASE DOMAIN-CONTAINING PROTEIN"/>
    <property type="match status" value="1"/>
</dbReference>
<dbReference type="Proteomes" id="UP001165063">
    <property type="component" value="Unassembled WGS sequence"/>
</dbReference>
<organism evidence="1 2">
    <name type="scientific">Ambrosiozyma monospora</name>
    <name type="common">Yeast</name>
    <name type="synonym">Endomycopsis monosporus</name>
    <dbReference type="NCBI Taxonomy" id="43982"/>
    <lineage>
        <taxon>Eukaryota</taxon>
        <taxon>Fungi</taxon>
        <taxon>Dikarya</taxon>
        <taxon>Ascomycota</taxon>
        <taxon>Saccharomycotina</taxon>
        <taxon>Pichiomycetes</taxon>
        <taxon>Pichiales</taxon>
        <taxon>Pichiaceae</taxon>
        <taxon>Ambrosiozyma</taxon>
    </lineage>
</organism>
<dbReference type="EMBL" id="BSXU01011501">
    <property type="protein sequence ID" value="GME75103.1"/>
    <property type="molecule type" value="Genomic_DNA"/>
</dbReference>
<comment type="caution">
    <text evidence="1">The sequence shown here is derived from an EMBL/GenBank/DDBJ whole genome shotgun (WGS) entry which is preliminary data.</text>
</comment>
<reference evidence="1" key="1">
    <citation type="submission" date="2023-04" db="EMBL/GenBank/DDBJ databases">
        <title>Ambrosiozyma monospora NBRC 1965.</title>
        <authorList>
            <person name="Ichikawa N."/>
            <person name="Sato H."/>
            <person name="Tonouchi N."/>
        </authorList>
    </citation>
    <scope>NUCLEOTIDE SEQUENCE</scope>
    <source>
        <strain evidence="1">NBRC 1965</strain>
    </source>
</reference>
<protein>
    <submittedName>
        <fullName evidence="1">Unnamed protein product</fullName>
    </submittedName>
</protein>
<proteinExistence type="predicted"/>
<accession>A0A9W6T3G0</accession>
<gene>
    <name evidence="1" type="ORF">Amon01_000956300</name>
</gene>
<evidence type="ECO:0000313" key="2">
    <source>
        <dbReference type="Proteomes" id="UP001165063"/>
    </source>
</evidence>
<dbReference type="OrthoDB" id="10256055at2759"/>
<name>A0A9W6T3G0_AMBMO</name>
<evidence type="ECO:0000313" key="1">
    <source>
        <dbReference type="EMBL" id="GME75103.1"/>
    </source>
</evidence>